<keyword evidence="1" id="KW-0732">Signal</keyword>
<keyword evidence="3" id="KW-1185">Reference proteome</keyword>
<feature type="signal peptide" evidence="1">
    <location>
        <begin position="1"/>
        <end position="27"/>
    </location>
</feature>
<dbReference type="PROSITE" id="PS51257">
    <property type="entry name" value="PROKAR_LIPOPROTEIN"/>
    <property type="match status" value="1"/>
</dbReference>
<feature type="chain" id="PRO_5045499112" description="Lipoprotein" evidence="1">
    <location>
        <begin position="28"/>
        <end position="124"/>
    </location>
</feature>
<dbReference type="RefSeq" id="WP_102927335.1">
    <property type="nucleotide sequence ID" value="NZ_JBITPR010000022.1"/>
</dbReference>
<name>A0ABW8B5T7_9ACTN</name>
<evidence type="ECO:0000256" key="1">
    <source>
        <dbReference type="SAM" id="SignalP"/>
    </source>
</evidence>
<accession>A0ABW8B5T7</accession>
<proteinExistence type="predicted"/>
<organism evidence="2 3">
    <name type="scientific">Streptomyces salinarius</name>
    <dbReference type="NCBI Taxonomy" id="2762598"/>
    <lineage>
        <taxon>Bacteria</taxon>
        <taxon>Bacillati</taxon>
        <taxon>Actinomycetota</taxon>
        <taxon>Actinomycetes</taxon>
        <taxon>Kitasatosporales</taxon>
        <taxon>Streptomycetaceae</taxon>
        <taxon>Streptomyces</taxon>
    </lineage>
</organism>
<comment type="caution">
    <text evidence="2">The sequence shown here is derived from an EMBL/GenBank/DDBJ whole genome shotgun (WGS) entry which is preliminary data.</text>
</comment>
<dbReference type="Proteomes" id="UP001614264">
    <property type="component" value="Unassembled WGS sequence"/>
</dbReference>
<dbReference type="EMBL" id="JBITPR010000022">
    <property type="protein sequence ID" value="MFI7870348.1"/>
    <property type="molecule type" value="Genomic_DNA"/>
</dbReference>
<protein>
    <recommendedName>
        <fullName evidence="4">Lipoprotein</fullName>
    </recommendedName>
</protein>
<evidence type="ECO:0000313" key="2">
    <source>
        <dbReference type="EMBL" id="MFI7870348.1"/>
    </source>
</evidence>
<evidence type="ECO:0008006" key="4">
    <source>
        <dbReference type="Google" id="ProtNLM"/>
    </source>
</evidence>
<gene>
    <name evidence="2" type="ORF">AB4829_07040</name>
</gene>
<sequence length="124" mass="13311">MHTLRTALLPTLALLVLTAACSSSDGADEQLLTARQEKYCRQLGAWQKARDAARTTEAESSGYDEVEGFAQLALLTARPLRDESLGDGRTLGEATAQAMDNGDAEAEGRVVEYCAEAGFETLTR</sequence>
<evidence type="ECO:0000313" key="3">
    <source>
        <dbReference type="Proteomes" id="UP001614264"/>
    </source>
</evidence>
<reference evidence="2 3" key="1">
    <citation type="submission" date="2024-07" db="EMBL/GenBank/DDBJ databases">
        <title>Whole genome sequencing of Prodigiosin pigment-producing Streptomyces salinarius isolated from rhizosphere soil of Arachis hypogaea.</title>
        <authorList>
            <person name="Vidhya A."/>
            <person name="Ramya S."/>
        </authorList>
    </citation>
    <scope>NUCLEOTIDE SEQUENCE [LARGE SCALE GENOMIC DNA]</scope>
    <source>
        <strain evidence="2 3">VRMG2420</strain>
    </source>
</reference>